<protein>
    <submittedName>
        <fullName evidence="2">Uncharacterized protein</fullName>
    </submittedName>
</protein>
<sequence>MRVRMSEDESENMNENESESRIKKQFLEKIGLRLSNFDIISKTASDLKVLDDN</sequence>
<feature type="compositionally biased region" description="Acidic residues" evidence="1">
    <location>
        <begin position="8"/>
        <end position="17"/>
    </location>
</feature>
<dbReference type="Proteomes" id="UP000266673">
    <property type="component" value="Unassembled WGS sequence"/>
</dbReference>
<organism evidence="2 3">
    <name type="scientific">Gigaspora rosea</name>
    <dbReference type="NCBI Taxonomy" id="44941"/>
    <lineage>
        <taxon>Eukaryota</taxon>
        <taxon>Fungi</taxon>
        <taxon>Fungi incertae sedis</taxon>
        <taxon>Mucoromycota</taxon>
        <taxon>Glomeromycotina</taxon>
        <taxon>Glomeromycetes</taxon>
        <taxon>Diversisporales</taxon>
        <taxon>Gigasporaceae</taxon>
        <taxon>Gigaspora</taxon>
    </lineage>
</organism>
<proteinExistence type="predicted"/>
<evidence type="ECO:0000313" key="2">
    <source>
        <dbReference type="EMBL" id="RIB09969.1"/>
    </source>
</evidence>
<name>A0A397UMF8_9GLOM</name>
<dbReference type="AlphaFoldDB" id="A0A397UMF8"/>
<keyword evidence="3" id="KW-1185">Reference proteome</keyword>
<gene>
    <name evidence="2" type="ORF">C2G38_2207407</name>
</gene>
<comment type="caution">
    <text evidence="2">The sequence shown here is derived from an EMBL/GenBank/DDBJ whole genome shotgun (WGS) entry which is preliminary data.</text>
</comment>
<accession>A0A397UMF8</accession>
<reference evidence="2 3" key="1">
    <citation type="submission" date="2018-06" db="EMBL/GenBank/DDBJ databases">
        <title>Comparative genomics reveals the genomic features of Rhizophagus irregularis, R. cerebriforme, R. diaphanum and Gigaspora rosea, and their symbiotic lifestyle signature.</title>
        <authorList>
            <person name="Morin E."/>
            <person name="San Clemente H."/>
            <person name="Chen E.C.H."/>
            <person name="De La Providencia I."/>
            <person name="Hainaut M."/>
            <person name="Kuo A."/>
            <person name="Kohler A."/>
            <person name="Murat C."/>
            <person name="Tang N."/>
            <person name="Roy S."/>
            <person name="Loubradou J."/>
            <person name="Henrissat B."/>
            <person name="Grigoriev I.V."/>
            <person name="Corradi N."/>
            <person name="Roux C."/>
            <person name="Martin F.M."/>
        </authorList>
    </citation>
    <scope>NUCLEOTIDE SEQUENCE [LARGE SCALE GENOMIC DNA]</scope>
    <source>
        <strain evidence="2 3">DAOM 194757</strain>
    </source>
</reference>
<dbReference type="EMBL" id="QKWP01001306">
    <property type="protein sequence ID" value="RIB09969.1"/>
    <property type="molecule type" value="Genomic_DNA"/>
</dbReference>
<feature type="region of interest" description="Disordered" evidence="1">
    <location>
        <begin position="1"/>
        <end position="21"/>
    </location>
</feature>
<evidence type="ECO:0000256" key="1">
    <source>
        <dbReference type="SAM" id="MobiDB-lite"/>
    </source>
</evidence>
<evidence type="ECO:0000313" key="3">
    <source>
        <dbReference type="Proteomes" id="UP000266673"/>
    </source>
</evidence>